<feature type="domain" description="CCHC-type" evidence="16">
    <location>
        <begin position="349"/>
        <end position="362"/>
    </location>
</feature>
<comment type="caution">
    <text evidence="17">The sequence shown here is derived from an EMBL/GenBank/DDBJ whole genome shotgun (WGS) entry which is preliminary data.</text>
</comment>
<feature type="compositionally biased region" description="Polar residues" evidence="15">
    <location>
        <begin position="491"/>
        <end position="521"/>
    </location>
</feature>
<reference evidence="17 18" key="1">
    <citation type="journal article" date="2012" name="MBio">
        <title>De novo assembly of the Pneumocystis jirovecii genome from a single bronchoalveolar lavage fluid specimen from a patient.</title>
        <authorList>
            <person name="Cisse O.H."/>
            <person name="Pagni M."/>
            <person name="Hauser P.M."/>
        </authorList>
    </citation>
    <scope>NUCLEOTIDE SEQUENCE [LARGE SCALE GENOMIC DNA]</scope>
    <source>
        <strain evidence="17 18">SE8</strain>
    </source>
</reference>
<evidence type="ECO:0000256" key="5">
    <source>
        <dbReference type="ARBA" id="ARBA00022723"/>
    </source>
</evidence>
<evidence type="ECO:0000259" key="16">
    <source>
        <dbReference type="PROSITE" id="PS50158"/>
    </source>
</evidence>
<evidence type="ECO:0000256" key="1">
    <source>
        <dbReference type="ARBA" id="ARBA00004123"/>
    </source>
</evidence>
<dbReference type="Gene3D" id="4.10.60.10">
    <property type="entry name" value="Zinc finger, CCHC-type"/>
    <property type="match status" value="1"/>
</dbReference>
<sequence length="537" mass="58883">MHRESTGTNSVPLGPRRRFGHEEAESEEKQNGGQYMPPLPSDSSAPLPPGVDEPRRYKTGGLRVRKRKNRWGTSGPEGNKALGLIGLPTAITSNMTNEQLEAYALHMRLEEIGQKLRIGDVVPRDGERSPSPPPQYDNFGRRTNTREIRYRKRLEDERHCLIDKAMRTIPDFKPPVDYRRPTKTQDKIYVPVNDYPEINFTNLWNKVGLLIGPRGNTLKKMEAESGAKIAIRGKGSVKEGKGRSDPSANSSLEEDLHCLVMADTEDKVRHAIKLIESIIETVKSRAASVPEEQNDLKRQQLRDLAMLNGTLRDDENQVCQNSYSSSGGNVGHRRFDCPERQNYTANVVCRICGNAGHMSRDCTMRNDPEVLRQLNNGNDASEREYENLMQELGQGRNEVGRIEGASAAPWANLSGSSTAPPWAKALPDAYGGSAPPPWVQSAPSIPPPPGVSQGPPGASSYSVPGTAPPSLSLYGPPPGMSKYGPPGGMYTSMSPGLATSTSLPPQPPNTSFHSLPQSTRSYGMPPPPPPPIDYNYH</sequence>
<dbReference type="PROSITE" id="PS50158">
    <property type="entry name" value="ZF_CCHC"/>
    <property type="match status" value="1"/>
</dbReference>
<evidence type="ECO:0000256" key="10">
    <source>
        <dbReference type="ARBA" id="ARBA00023242"/>
    </source>
</evidence>
<evidence type="ECO:0000256" key="4">
    <source>
        <dbReference type="ARBA" id="ARBA00022664"/>
    </source>
</evidence>
<feature type="compositionally biased region" description="Pro residues" evidence="15">
    <location>
        <begin position="434"/>
        <end position="450"/>
    </location>
</feature>
<evidence type="ECO:0000256" key="13">
    <source>
        <dbReference type="RuleBase" id="RU367126"/>
    </source>
</evidence>
<dbReference type="SMART" id="SM00343">
    <property type="entry name" value="ZnF_C2HC"/>
    <property type="match status" value="2"/>
</dbReference>
<dbReference type="GO" id="GO:0048024">
    <property type="term" value="P:regulation of mRNA splicing, via spliceosome"/>
    <property type="evidence" value="ECO:0007669"/>
    <property type="project" value="TreeGrafter"/>
</dbReference>
<dbReference type="InterPro" id="IPR004087">
    <property type="entry name" value="KH_dom"/>
</dbReference>
<dbReference type="Gene3D" id="6.10.140.1790">
    <property type="match status" value="1"/>
</dbReference>
<dbReference type="GO" id="GO:0008270">
    <property type="term" value="F:zinc ion binding"/>
    <property type="evidence" value="ECO:0007669"/>
    <property type="project" value="UniProtKB-UniRule"/>
</dbReference>
<dbReference type="Gene3D" id="3.30.1370.10">
    <property type="entry name" value="K Homology domain, type 1"/>
    <property type="match status" value="1"/>
</dbReference>
<keyword evidence="13" id="KW-0747">Spliceosome</keyword>
<dbReference type="InterPro" id="IPR045071">
    <property type="entry name" value="BBP-like"/>
</dbReference>
<keyword evidence="14" id="KW-0175">Coiled coil</keyword>
<dbReference type="PANTHER" id="PTHR11208:SF45">
    <property type="entry name" value="SPLICING FACTOR 1"/>
    <property type="match status" value="1"/>
</dbReference>
<keyword evidence="7 13" id="KW-0862">Zinc</keyword>
<proteinExistence type="inferred from homology"/>
<evidence type="ECO:0000256" key="8">
    <source>
        <dbReference type="ARBA" id="ARBA00022884"/>
    </source>
</evidence>
<dbReference type="AlphaFoldDB" id="L0PDL6"/>
<dbReference type="GO" id="GO:0045131">
    <property type="term" value="F:pre-mRNA branch point binding"/>
    <property type="evidence" value="ECO:0007669"/>
    <property type="project" value="UniProtKB-UniRule"/>
</dbReference>
<evidence type="ECO:0000256" key="12">
    <source>
        <dbReference type="PROSITE-ProRule" id="PRU00117"/>
    </source>
</evidence>
<feature type="region of interest" description="Disordered" evidence="15">
    <location>
        <begin position="122"/>
        <end position="141"/>
    </location>
</feature>
<evidence type="ECO:0000256" key="9">
    <source>
        <dbReference type="ARBA" id="ARBA00023187"/>
    </source>
</evidence>
<dbReference type="Pfam" id="PF16275">
    <property type="entry name" value="SF1-HH"/>
    <property type="match status" value="1"/>
</dbReference>
<dbReference type="Pfam" id="PF22675">
    <property type="entry name" value="KH-I_KHDC4-BBP"/>
    <property type="match status" value="1"/>
</dbReference>
<dbReference type="InterPro" id="IPR032570">
    <property type="entry name" value="SF1-HH"/>
</dbReference>
<accession>L0PDL6</accession>
<evidence type="ECO:0000313" key="18">
    <source>
        <dbReference type="Proteomes" id="UP000010422"/>
    </source>
</evidence>
<comment type="function">
    <text evidence="13">Necessary for the splicing of pre-mRNA. Has a role in the recognition of the branch site (5'-UACUAAC-3'), the pyrimidine tract and the 3'-splice site at the 3'-end of introns.</text>
</comment>
<feature type="compositionally biased region" description="Basic and acidic residues" evidence="15">
    <location>
        <begin position="20"/>
        <end position="30"/>
    </location>
</feature>
<feature type="compositionally biased region" description="Polar residues" evidence="15">
    <location>
        <begin position="1"/>
        <end position="11"/>
    </location>
</feature>
<dbReference type="Proteomes" id="UP000010422">
    <property type="component" value="Unassembled WGS sequence"/>
</dbReference>
<evidence type="ECO:0000256" key="7">
    <source>
        <dbReference type="ARBA" id="ARBA00022833"/>
    </source>
</evidence>
<dbReference type="PROSITE" id="PS50084">
    <property type="entry name" value="KH_TYPE_1"/>
    <property type="match status" value="1"/>
</dbReference>
<evidence type="ECO:0000256" key="14">
    <source>
        <dbReference type="SAM" id="Coils"/>
    </source>
</evidence>
<dbReference type="Pfam" id="PF00098">
    <property type="entry name" value="zf-CCHC"/>
    <property type="match status" value="1"/>
</dbReference>
<keyword evidence="6 11" id="KW-0863">Zinc-finger</keyword>
<gene>
    <name evidence="17" type="ORF">PNEJI1_001586</name>
</gene>
<dbReference type="STRING" id="1209962.L0PDL6"/>
<dbReference type="InterPro" id="IPR055256">
    <property type="entry name" value="KH_1_KHDC4/BBP-like"/>
</dbReference>
<feature type="region of interest" description="Disordered" evidence="15">
    <location>
        <begin position="433"/>
        <end position="537"/>
    </location>
</feature>
<dbReference type="SMART" id="SM00322">
    <property type="entry name" value="KH"/>
    <property type="match status" value="1"/>
</dbReference>
<dbReference type="InParanoid" id="L0PDL6"/>
<keyword evidence="10 13" id="KW-0539">Nucleus</keyword>
<dbReference type="GO" id="GO:0000398">
    <property type="term" value="P:mRNA splicing, via spliceosome"/>
    <property type="evidence" value="ECO:0007669"/>
    <property type="project" value="UniProtKB-UniRule"/>
</dbReference>
<organism evidence="18">
    <name type="scientific">Pneumocystis jirovecii</name>
    <name type="common">Human pneumocystis pneumonia agent</name>
    <dbReference type="NCBI Taxonomy" id="42068"/>
    <lineage>
        <taxon>Eukaryota</taxon>
        <taxon>Fungi</taxon>
        <taxon>Dikarya</taxon>
        <taxon>Ascomycota</taxon>
        <taxon>Taphrinomycotina</taxon>
        <taxon>Pneumocystomycetes</taxon>
        <taxon>Pneumocystaceae</taxon>
        <taxon>Pneumocystis</taxon>
    </lineage>
</organism>
<dbReference type="GO" id="GO:0000243">
    <property type="term" value="C:commitment complex"/>
    <property type="evidence" value="ECO:0007669"/>
    <property type="project" value="UniProtKB-ARBA"/>
</dbReference>
<dbReference type="GO" id="GO:0005829">
    <property type="term" value="C:cytosol"/>
    <property type="evidence" value="ECO:0007669"/>
    <property type="project" value="UniProtKB-ARBA"/>
</dbReference>
<name>L0PDL6_PNEJI</name>
<evidence type="ECO:0000313" key="17">
    <source>
        <dbReference type="EMBL" id="CCJ30428.1"/>
    </source>
</evidence>
<dbReference type="FunCoup" id="L0PDL6">
    <property type="interactions" value="575"/>
</dbReference>
<dbReference type="FunFam" id="3.30.1370.10:FF:000024">
    <property type="entry name" value="Branchpoint-bridging protein-like protein"/>
    <property type="match status" value="1"/>
</dbReference>
<dbReference type="InterPro" id="IPR001878">
    <property type="entry name" value="Znf_CCHC"/>
</dbReference>
<dbReference type="SUPFAM" id="SSF57756">
    <property type="entry name" value="Retrovirus zinc finger-like domains"/>
    <property type="match status" value="1"/>
</dbReference>
<keyword evidence="9 13" id="KW-0508">mRNA splicing</keyword>
<evidence type="ECO:0000256" key="11">
    <source>
        <dbReference type="PROSITE-ProRule" id="PRU00047"/>
    </source>
</evidence>
<feature type="coiled-coil region" evidence="14">
    <location>
        <begin position="371"/>
        <end position="398"/>
    </location>
</feature>
<dbReference type="GO" id="GO:0003729">
    <property type="term" value="F:mRNA binding"/>
    <property type="evidence" value="ECO:0007669"/>
    <property type="project" value="TreeGrafter"/>
</dbReference>
<dbReference type="SUPFAM" id="SSF54791">
    <property type="entry name" value="Eukaryotic type KH-domain (KH-domain type I)"/>
    <property type="match status" value="1"/>
</dbReference>
<feature type="compositionally biased region" description="Low complexity" evidence="15">
    <location>
        <begin position="451"/>
        <end position="460"/>
    </location>
</feature>
<dbReference type="InterPro" id="IPR036612">
    <property type="entry name" value="KH_dom_type_1_sf"/>
</dbReference>
<keyword evidence="4 13" id="KW-0507">mRNA processing</keyword>
<comment type="similarity">
    <text evidence="2 13">Belongs to the BBP/SF1 family.</text>
</comment>
<feature type="compositionally biased region" description="Pro residues" evidence="15">
    <location>
        <begin position="524"/>
        <end position="537"/>
    </location>
</feature>
<evidence type="ECO:0000256" key="3">
    <source>
        <dbReference type="ARBA" id="ARBA00017984"/>
    </source>
</evidence>
<dbReference type="PANTHER" id="PTHR11208">
    <property type="entry name" value="RNA-BINDING PROTEIN RELATED"/>
    <property type="match status" value="1"/>
</dbReference>
<keyword evidence="8 12" id="KW-0694">RNA-binding</keyword>
<dbReference type="CDD" id="cd02395">
    <property type="entry name" value="KH-I_BBP"/>
    <property type="match status" value="1"/>
</dbReference>
<evidence type="ECO:0000256" key="15">
    <source>
        <dbReference type="SAM" id="MobiDB-lite"/>
    </source>
</evidence>
<comment type="subcellular location">
    <subcellularLocation>
        <location evidence="1 13">Nucleus</location>
    </subcellularLocation>
</comment>
<dbReference type="VEuPathDB" id="FungiDB:PNEJI1_001586"/>
<protein>
    <recommendedName>
        <fullName evidence="3 13">Branchpoint-bridging protein</fullName>
    </recommendedName>
</protein>
<feature type="region of interest" description="Disordered" evidence="15">
    <location>
        <begin position="1"/>
        <end position="77"/>
    </location>
</feature>
<dbReference type="InterPro" id="IPR036875">
    <property type="entry name" value="Znf_CCHC_sf"/>
</dbReference>
<evidence type="ECO:0000256" key="6">
    <source>
        <dbReference type="ARBA" id="ARBA00022771"/>
    </source>
</evidence>
<dbReference type="EMBL" id="CAKM01000250">
    <property type="protein sequence ID" value="CCJ30428.1"/>
    <property type="molecule type" value="Genomic_DNA"/>
</dbReference>
<evidence type="ECO:0000256" key="2">
    <source>
        <dbReference type="ARBA" id="ARBA00010382"/>
    </source>
</evidence>
<keyword evidence="5 13" id="KW-0479">Metal-binding</keyword>
<dbReference type="InterPro" id="IPR047086">
    <property type="entry name" value="SF1-HH_sf"/>
</dbReference>